<reference evidence="4 5" key="1">
    <citation type="journal article" date="2015" name="Stand. Genomic Sci.">
        <title>Complete genome sequence and description of Salinispira pacifica gen. nov., sp. nov., a novel spirochaete isolated form a hypersaline microbial mat.</title>
        <authorList>
            <person name="Ben Hania W."/>
            <person name="Joseph M."/>
            <person name="Schumann P."/>
            <person name="Bunk B."/>
            <person name="Fiebig A."/>
            <person name="Sproer C."/>
            <person name="Klenk H.P."/>
            <person name="Fardeau M.L."/>
            <person name="Spring S."/>
        </authorList>
    </citation>
    <scope>NUCLEOTIDE SEQUENCE [LARGE SCALE GENOMIC DNA]</scope>
    <source>
        <strain evidence="4 5">L21-RPul-D2</strain>
    </source>
</reference>
<feature type="region of interest" description="Disordered" evidence="3">
    <location>
        <begin position="277"/>
        <end position="315"/>
    </location>
</feature>
<dbReference type="InterPro" id="IPR008928">
    <property type="entry name" value="6-hairpin_glycosidase_sf"/>
</dbReference>
<dbReference type="EC" id="5.1.3.8" evidence="4"/>
<dbReference type="GO" id="GO:0005975">
    <property type="term" value="P:carbohydrate metabolic process"/>
    <property type="evidence" value="ECO:0007669"/>
    <property type="project" value="InterPro"/>
</dbReference>
<dbReference type="Gene3D" id="1.50.10.10">
    <property type="match status" value="2"/>
</dbReference>
<dbReference type="KEGG" id="slr:L21SP2_0524"/>
<dbReference type="AlphaFoldDB" id="V5WFK3"/>
<evidence type="ECO:0000256" key="1">
    <source>
        <dbReference type="ARBA" id="ARBA00008558"/>
    </source>
</evidence>
<dbReference type="PATRIC" id="fig|1307761.3.peg.525"/>
<organism evidence="4 5">
    <name type="scientific">Salinispira pacifica</name>
    <dbReference type="NCBI Taxonomy" id="1307761"/>
    <lineage>
        <taxon>Bacteria</taxon>
        <taxon>Pseudomonadati</taxon>
        <taxon>Spirochaetota</taxon>
        <taxon>Spirochaetia</taxon>
        <taxon>Spirochaetales</taxon>
        <taxon>Spirochaetaceae</taxon>
        <taxon>Salinispira</taxon>
    </lineage>
</organism>
<dbReference type="SUPFAM" id="SSF48208">
    <property type="entry name" value="Six-hairpin glycosidases"/>
    <property type="match status" value="1"/>
</dbReference>
<gene>
    <name evidence="4" type="ORF">L21SP2_0524</name>
</gene>
<evidence type="ECO:0000256" key="2">
    <source>
        <dbReference type="ARBA" id="ARBA00023235"/>
    </source>
</evidence>
<dbReference type="RefSeq" id="WP_024266888.1">
    <property type="nucleotide sequence ID" value="NC_023035.1"/>
</dbReference>
<evidence type="ECO:0000313" key="4">
    <source>
        <dbReference type="EMBL" id="AHC13956.1"/>
    </source>
</evidence>
<dbReference type="InterPro" id="IPR010819">
    <property type="entry name" value="AGE/CE"/>
</dbReference>
<dbReference type="EMBL" id="CP006939">
    <property type="protein sequence ID" value="AHC13956.1"/>
    <property type="molecule type" value="Genomic_DNA"/>
</dbReference>
<dbReference type="GO" id="GO:0050121">
    <property type="term" value="F:N-acylglucosamine 2-epimerase activity"/>
    <property type="evidence" value="ECO:0007669"/>
    <property type="project" value="UniProtKB-EC"/>
</dbReference>
<name>V5WFK3_9SPIO</name>
<proteinExistence type="inferred from homology"/>
<evidence type="ECO:0000256" key="3">
    <source>
        <dbReference type="SAM" id="MobiDB-lite"/>
    </source>
</evidence>
<dbReference type="HOGENOM" id="CLU_046651_0_1_12"/>
<dbReference type="STRING" id="1307761.L21SP2_0524"/>
<accession>V5WFK3</accession>
<dbReference type="eggNOG" id="COG2942">
    <property type="taxonomic scope" value="Bacteria"/>
</dbReference>
<dbReference type="Proteomes" id="UP000018680">
    <property type="component" value="Chromosome"/>
</dbReference>
<dbReference type="InterPro" id="IPR012341">
    <property type="entry name" value="6hp_glycosidase-like_sf"/>
</dbReference>
<dbReference type="PANTHER" id="PTHR15108">
    <property type="entry name" value="N-ACYLGLUCOSAMINE-2-EPIMERASE"/>
    <property type="match status" value="1"/>
</dbReference>
<protein>
    <submittedName>
        <fullName evidence="4">N-acylglucosamine 2-epimerase</fullName>
        <ecNumber evidence="4">5.1.3.8</ecNumber>
    </submittedName>
</protein>
<keyword evidence="2 4" id="KW-0413">Isomerase</keyword>
<dbReference type="Pfam" id="PF07221">
    <property type="entry name" value="GlcNAc_2-epim"/>
    <property type="match status" value="2"/>
</dbReference>
<evidence type="ECO:0000313" key="5">
    <source>
        <dbReference type="Proteomes" id="UP000018680"/>
    </source>
</evidence>
<feature type="compositionally biased region" description="Low complexity" evidence="3">
    <location>
        <begin position="286"/>
        <end position="302"/>
    </location>
</feature>
<keyword evidence="5" id="KW-1185">Reference proteome</keyword>
<comment type="similarity">
    <text evidence="1">Belongs to the N-acylglucosamine 2-epimerase family.</text>
</comment>
<dbReference type="OrthoDB" id="5141876at2"/>
<sequence length="451" mass="51286">MEQPIPLSRGEAYRTQLLDDCIPFWMKHGLDTTYGGFMTGLDRTGKIIESDKSVWFQGRAGWTMANAYLAGGRKDAALLQAAESCITFSDRHCFDSDGRMLFRVTRDGRKLIKRRYSFSEFFSVIARSSLAIAKNDPALLDDAYRLFRSTLNYLRDPNRGNPKVDPATRSSLGLAQPMIEINVAQELREAFLILGSDTSEEIEFCTRLIRENISIIQTNFVRPEFEAVVEQCNADGSLQDEHFEGRLINPGHSIEAAWFILREADYLKSGHGGMHFAPASPGSGAQGTDQAADTATDKGAAGRAETKPKDSSPPQADMLIELGVRILNWMWNIGWDEKHGGLCYFADLHGHPPFEYWHNMKFWWPHNEASIALLYAFLLTGDPLHAQRFHMLDSWIDTRFPDREHGEWFGYLNFDGSISTDLKGNMFKGPFHIPRMQMWGWNLIRRLHHTE</sequence>